<evidence type="ECO:0000313" key="2">
    <source>
        <dbReference type="EMBL" id="MDC8831355.1"/>
    </source>
</evidence>
<dbReference type="Gene3D" id="2.60.120.180">
    <property type="match status" value="1"/>
</dbReference>
<keyword evidence="3" id="KW-1185">Reference proteome</keyword>
<name>A0ABT5L2U4_9ALTE</name>
<dbReference type="RefSeq" id="WP_273640603.1">
    <property type="nucleotide sequence ID" value="NZ_JAQQXP010000001.1"/>
</dbReference>
<dbReference type="Proteomes" id="UP001218788">
    <property type="component" value="Unassembled WGS sequence"/>
</dbReference>
<reference evidence="2 3" key="1">
    <citation type="submission" date="2022-10" db="EMBL/GenBank/DDBJ databases">
        <title>Alteromonas sp. chi3 Genome sequencing.</title>
        <authorList>
            <person name="Park S."/>
        </authorList>
    </citation>
    <scope>NUCLEOTIDE SEQUENCE [LARGE SCALE GENOMIC DNA]</scope>
    <source>
        <strain evidence="3">chi3</strain>
    </source>
</reference>
<dbReference type="InterPro" id="IPR013319">
    <property type="entry name" value="GH11/12"/>
</dbReference>
<dbReference type="SUPFAM" id="SSF49899">
    <property type="entry name" value="Concanavalin A-like lectins/glucanases"/>
    <property type="match status" value="1"/>
</dbReference>
<dbReference type="EMBL" id="JAQQXP010000001">
    <property type="protein sequence ID" value="MDC8831355.1"/>
    <property type="molecule type" value="Genomic_DNA"/>
</dbReference>
<dbReference type="InterPro" id="IPR013320">
    <property type="entry name" value="ConA-like_dom_sf"/>
</dbReference>
<dbReference type="PANTHER" id="PTHR34002">
    <property type="entry name" value="BLR1656 PROTEIN"/>
    <property type="match status" value="1"/>
</dbReference>
<dbReference type="PROSITE" id="PS51257">
    <property type="entry name" value="PROKAR_LIPOPROTEIN"/>
    <property type="match status" value="1"/>
</dbReference>
<organism evidence="2 3">
    <name type="scientific">Alteromonas gilva</name>
    <dbReference type="NCBI Taxonomy" id="2987522"/>
    <lineage>
        <taxon>Bacteria</taxon>
        <taxon>Pseudomonadati</taxon>
        <taxon>Pseudomonadota</taxon>
        <taxon>Gammaproteobacteria</taxon>
        <taxon>Alteromonadales</taxon>
        <taxon>Alteromonadaceae</taxon>
        <taxon>Alteromonas/Salinimonas group</taxon>
        <taxon>Alteromonas</taxon>
    </lineage>
</organism>
<protein>
    <submittedName>
        <fullName evidence="2">Glycoside hydrolase family 12</fullName>
    </submittedName>
</protein>
<keyword evidence="2" id="KW-0378">Hydrolase</keyword>
<gene>
    <name evidence="2" type="ORF">OIK42_11345</name>
</gene>
<sequence length="279" mass="31967">MRYLLIMLIAFVVSCGYEEAESDKWIKPESTTISCEEYFSYPTKQGVLTNNVWNKKAAESDSWRQCLEKRSVDGETQFGWSWSWPFGRRVIYSQPQIKIGSSPWAPEPKFDTSFPLKISALSKLDIAYDLEVTTNGNHNIATTMWLISEAYTGSKPNRSVIAAEIMIWTYSTNAHFDPAGAKYSEITTSDGANWEVWFQKEWQDKSEENDNRWVHVAFRATNSSMKADINGLELLTYAIEENLISEEHYIADVELGNEIMSGSGMTWVKKFDVVYDSKF</sequence>
<proteinExistence type="inferred from homology"/>
<comment type="caution">
    <text evidence="2">The sequence shown here is derived from an EMBL/GenBank/DDBJ whole genome shotgun (WGS) entry which is preliminary data.</text>
</comment>
<dbReference type="PANTHER" id="PTHR34002:SF9">
    <property type="entry name" value="XYLOGLUCAN-SPECIFIC ENDO-BETA-1,4-GLUCANASE A"/>
    <property type="match status" value="1"/>
</dbReference>
<dbReference type="InterPro" id="IPR002594">
    <property type="entry name" value="GH12"/>
</dbReference>
<evidence type="ECO:0000313" key="3">
    <source>
        <dbReference type="Proteomes" id="UP001218788"/>
    </source>
</evidence>
<dbReference type="GO" id="GO:0016787">
    <property type="term" value="F:hydrolase activity"/>
    <property type="evidence" value="ECO:0007669"/>
    <property type="project" value="UniProtKB-KW"/>
</dbReference>
<evidence type="ECO:0000256" key="1">
    <source>
        <dbReference type="ARBA" id="ARBA00005519"/>
    </source>
</evidence>
<comment type="similarity">
    <text evidence="1">Belongs to the glycosyl hydrolase 12 (cellulase H) family.</text>
</comment>
<accession>A0ABT5L2U4</accession>